<name>R7T9B2_CAPTE</name>
<reference evidence="1 3" key="2">
    <citation type="journal article" date="2013" name="Nature">
        <title>Insights into bilaterian evolution from three spiralian genomes.</title>
        <authorList>
            <person name="Simakov O."/>
            <person name="Marletaz F."/>
            <person name="Cho S.J."/>
            <person name="Edsinger-Gonzales E."/>
            <person name="Havlak P."/>
            <person name="Hellsten U."/>
            <person name="Kuo D.H."/>
            <person name="Larsson T."/>
            <person name="Lv J."/>
            <person name="Arendt D."/>
            <person name="Savage R."/>
            <person name="Osoegawa K."/>
            <person name="de Jong P."/>
            <person name="Grimwood J."/>
            <person name="Chapman J.A."/>
            <person name="Shapiro H."/>
            <person name="Aerts A."/>
            <person name="Otillar R.P."/>
            <person name="Terry A.Y."/>
            <person name="Boore J.L."/>
            <person name="Grigoriev I.V."/>
            <person name="Lindberg D.R."/>
            <person name="Seaver E.C."/>
            <person name="Weisblat D.A."/>
            <person name="Putnam N.H."/>
            <person name="Rokhsar D.S."/>
        </authorList>
    </citation>
    <scope>NUCLEOTIDE SEQUENCE</scope>
    <source>
        <strain evidence="1 3">I ESC-2004</strain>
    </source>
</reference>
<dbReference type="HOGENOM" id="CLU_2252588_0_0_1"/>
<gene>
    <name evidence="1" type="ORF">CAPTEDRAFT_225498</name>
</gene>
<dbReference type="OrthoDB" id="2101380at2759"/>
<protein>
    <submittedName>
        <fullName evidence="1 2">Uncharacterized protein</fullName>
    </submittedName>
</protein>
<evidence type="ECO:0000313" key="2">
    <source>
        <dbReference type="EnsemblMetazoa" id="CapteP225498"/>
    </source>
</evidence>
<proteinExistence type="predicted"/>
<evidence type="ECO:0000313" key="3">
    <source>
        <dbReference type="Proteomes" id="UP000014760"/>
    </source>
</evidence>
<evidence type="ECO:0000313" key="1">
    <source>
        <dbReference type="EMBL" id="ELT90033.1"/>
    </source>
</evidence>
<dbReference type="EMBL" id="KB311062">
    <property type="protein sequence ID" value="ELT90033.1"/>
    <property type="molecule type" value="Genomic_DNA"/>
</dbReference>
<reference evidence="3" key="1">
    <citation type="submission" date="2012-12" db="EMBL/GenBank/DDBJ databases">
        <authorList>
            <person name="Hellsten U."/>
            <person name="Grimwood J."/>
            <person name="Chapman J.A."/>
            <person name="Shapiro H."/>
            <person name="Aerts A."/>
            <person name="Otillar R.P."/>
            <person name="Terry A.Y."/>
            <person name="Boore J.L."/>
            <person name="Simakov O."/>
            <person name="Marletaz F."/>
            <person name="Cho S.-J."/>
            <person name="Edsinger-Gonzales E."/>
            <person name="Havlak P."/>
            <person name="Kuo D.-H."/>
            <person name="Larsson T."/>
            <person name="Lv J."/>
            <person name="Arendt D."/>
            <person name="Savage R."/>
            <person name="Osoegawa K."/>
            <person name="de Jong P."/>
            <person name="Lindberg D.R."/>
            <person name="Seaver E.C."/>
            <person name="Weisblat D.A."/>
            <person name="Putnam N.H."/>
            <person name="Grigoriev I.V."/>
            <person name="Rokhsar D.S."/>
        </authorList>
    </citation>
    <scope>NUCLEOTIDE SEQUENCE</scope>
    <source>
        <strain evidence="3">I ESC-2004</strain>
    </source>
</reference>
<dbReference type="EnsemblMetazoa" id="CapteT225498">
    <property type="protein sequence ID" value="CapteP225498"/>
    <property type="gene ID" value="CapteG225498"/>
</dbReference>
<keyword evidence="3" id="KW-1185">Reference proteome</keyword>
<accession>R7T9B2</accession>
<dbReference type="EMBL" id="AMQN01003154">
    <property type="status" value="NOT_ANNOTATED_CDS"/>
    <property type="molecule type" value="Genomic_DNA"/>
</dbReference>
<dbReference type="AlphaFoldDB" id="R7T9B2"/>
<dbReference type="Proteomes" id="UP000014760">
    <property type="component" value="Unassembled WGS sequence"/>
</dbReference>
<dbReference type="STRING" id="283909.R7T9B2"/>
<organism evidence="1">
    <name type="scientific">Capitella teleta</name>
    <name type="common">Polychaete worm</name>
    <dbReference type="NCBI Taxonomy" id="283909"/>
    <lineage>
        <taxon>Eukaryota</taxon>
        <taxon>Metazoa</taxon>
        <taxon>Spiralia</taxon>
        <taxon>Lophotrochozoa</taxon>
        <taxon>Annelida</taxon>
        <taxon>Polychaeta</taxon>
        <taxon>Sedentaria</taxon>
        <taxon>Scolecida</taxon>
        <taxon>Capitellidae</taxon>
        <taxon>Capitella</taxon>
    </lineage>
</organism>
<reference evidence="2" key="3">
    <citation type="submission" date="2015-06" db="UniProtKB">
        <authorList>
            <consortium name="EnsemblMetazoa"/>
        </authorList>
    </citation>
    <scope>IDENTIFICATION</scope>
</reference>
<sequence length="104" mass="12528">MVFSLPLGSSAVLLSSPYQSELARLRMERLRIEEEHLLELKRQEELERIRGPSPKWYELRSPHFHYEAHKNTSLLKSKDNWQMLMDYRTEMERASKEYRKNCSS</sequence>